<dbReference type="AlphaFoldDB" id="A0A8I0T744"/>
<dbReference type="EMBL" id="AQHF01000034">
    <property type="protein sequence ID" value="MBE0349157.1"/>
    <property type="molecule type" value="Genomic_DNA"/>
</dbReference>
<sequence>MDHLNFENQSHCLNCHTPLAGEYCSGCGQKRASRLTFKHLGVLLQSALFDLESPFFRLLFGLLLQPFSTIIGYLNGQRSRFGNPFKFSFILLTVIVLASHLLETSFMPSSQLLESKEQLKWQSEIALYEATHIYRVFILAFLLGLASKLVYRSAPYTMLEYTIGHLLILTLSVLIFSIPLMLEIFSEQLYAILSLLFSGLYSIILNYKMAENELAKWKNWVQAILAYAIGSTLFSAMLTFLFGVYSGFTHKI</sequence>
<feature type="transmembrane region" description="Helical" evidence="1">
    <location>
        <begin position="188"/>
        <end position="207"/>
    </location>
</feature>
<feature type="transmembrane region" description="Helical" evidence="1">
    <location>
        <begin position="55"/>
        <end position="75"/>
    </location>
</feature>
<feature type="transmembrane region" description="Helical" evidence="1">
    <location>
        <begin position="163"/>
        <end position="182"/>
    </location>
</feature>
<dbReference type="RefSeq" id="WP_147391401.1">
    <property type="nucleotide sequence ID" value="NZ_AQHF01000034.1"/>
</dbReference>
<evidence type="ECO:0000313" key="2">
    <source>
        <dbReference type="EMBL" id="MBE0349157.1"/>
    </source>
</evidence>
<protein>
    <recommendedName>
        <fullName evidence="4">DUF3667 domain-containing protein</fullName>
    </recommendedName>
</protein>
<feature type="transmembrane region" description="Helical" evidence="1">
    <location>
        <begin position="219"/>
        <end position="245"/>
    </location>
</feature>
<feature type="transmembrane region" description="Helical" evidence="1">
    <location>
        <begin position="87"/>
        <end position="107"/>
    </location>
</feature>
<keyword evidence="1" id="KW-0472">Membrane</keyword>
<evidence type="ECO:0000313" key="3">
    <source>
        <dbReference type="Proteomes" id="UP000660708"/>
    </source>
</evidence>
<evidence type="ECO:0008006" key="4">
    <source>
        <dbReference type="Google" id="ProtNLM"/>
    </source>
</evidence>
<proteinExistence type="predicted"/>
<keyword evidence="1" id="KW-1133">Transmembrane helix</keyword>
<keyword evidence="1" id="KW-0812">Transmembrane</keyword>
<evidence type="ECO:0000256" key="1">
    <source>
        <dbReference type="SAM" id="Phobius"/>
    </source>
</evidence>
<keyword evidence="3" id="KW-1185">Reference proteome</keyword>
<dbReference type="Proteomes" id="UP000660708">
    <property type="component" value="Unassembled WGS sequence"/>
</dbReference>
<organism evidence="2 3">
    <name type="scientific">Pseudoalteromonas peptidolytica F12-50-A1</name>
    <dbReference type="NCBI Taxonomy" id="1315280"/>
    <lineage>
        <taxon>Bacteria</taxon>
        <taxon>Pseudomonadati</taxon>
        <taxon>Pseudomonadota</taxon>
        <taxon>Gammaproteobacteria</taxon>
        <taxon>Alteromonadales</taxon>
        <taxon>Pseudoalteromonadaceae</taxon>
        <taxon>Pseudoalteromonas</taxon>
    </lineage>
</organism>
<name>A0A8I0T744_9GAMM</name>
<accession>A0A8I0T744</accession>
<gene>
    <name evidence="2" type="ORF">PPEP_b1094</name>
</gene>
<reference evidence="2 3" key="1">
    <citation type="submission" date="2015-06" db="EMBL/GenBank/DDBJ databases">
        <title>Genome sequence of Pseudoalteromonas peptidolytica.</title>
        <authorList>
            <person name="Xie B.-B."/>
            <person name="Rong J.-C."/>
            <person name="Qin Q.-L."/>
            <person name="Zhang Y.-Z."/>
        </authorList>
    </citation>
    <scope>NUCLEOTIDE SEQUENCE [LARGE SCALE GENOMIC DNA]</scope>
    <source>
        <strain evidence="2 3">F12-50-A1</strain>
    </source>
</reference>
<feature type="transmembrane region" description="Helical" evidence="1">
    <location>
        <begin position="133"/>
        <end position="151"/>
    </location>
</feature>
<comment type="caution">
    <text evidence="2">The sequence shown here is derived from an EMBL/GenBank/DDBJ whole genome shotgun (WGS) entry which is preliminary data.</text>
</comment>